<evidence type="ECO:0000313" key="2">
    <source>
        <dbReference type="EMBL" id="ADY57747.1"/>
    </source>
</evidence>
<evidence type="ECO:0000313" key="3">
    <source>
        <dbReference type="Proteomes" id="UP000006860"/>
    </source>
</evidence>
<feature type="compositionally biased region" description="Basic and acidic residues" evidence="1">
    <location>
        <begin position="110"/>
        <end position="125"/>
    </location>
</feature>
<dbReference type="KEGG" id="pbs:Plabr_0117"/>
<feature type="compositionally biased region" description="Basic and acidic residues" evidence="1">
    <location>
        <begin position="44"/>
        <end position="53"/>
    </location>
</feature>
<dbReference type="EMBL" id="CP002546">
    <property type="protein sequence ID" value="ADY57747.1"/>
    <property type="molecule type" value="Genomic_DNA"/>
</dbReference>
<feature type="compositionally biased region" description="Low complexity" evidence="1">
    <location>
        <begin position="57"/>
        <end position="69"/>
    </location>
</feature>
<proteinExistence type="predicted"/>
<keyword evidence="3" id="KW-1185">Reference proteome</keyword>
<feature type="compositionally biased region" description="Basic and acidic residues" evidence="1">
    <location>
        <begin position="76"/>
        <end position="96"/>
    </location>
</feature>
<feature type="compositionally biased region" description="Basic residues" evidence="1">
    <location>
        <begin position="97"/>
        <end position="109"/>
    </location>
</feature>
<feature type="compositionally biased region" description="Polar residues" evidence="1">
    <location>
        <begin position="141"/>
        <end position="151"/>
    </location>
</feature>
<dbReference type="HOGENOM" id="CLU_1255177_0_0_0"/>
<protein>
    <submittedName>
        <fullName evidence="2">Uncharacterized protein</fullName>
    </submittedName>
</protein>
<evidence type="ECO:0000256" key="1">
    <source>
        <dbReference type="SAM" id="MobiDB-lite"/>
    </source>
</evidence>
<dbReference type="Proteomes" id="UP000006860">
    <property type="component" value="Chromosome"/>
</dbReference>
<dbReference type="AlphaFoldDB" id="F0SMI5"/>
<sequence length="220" mass="24622">MEGLVGLIVLIISVIGWVANAINEQKARPKGQQNGGGRPRPQRRLQDEIESFLKEVQQQQGGQQNKQQQPAPPRQAKQERPKPLRERQPAAQEPKRRAPKPTRKQRRRAEKPQASRRPAEPERRPITASPGGGSSLMSSSRQDGASNQQVEQYLRTQMQQGPSRELQELLTPEQLSALRNLARNQSAPAGGLPVAQMLTGKNARNAFIINEILQRPRSLR</sequence>
<dbReference type="RefSeq" id="WP_013626491.1">
    <property type="nucleotide sequence ID" value="NC_015174.1"/>
</dbReference>
<dbReference type="STRING" id="756272.Plabr_0117"/>
<reference evidence="3" key="1">
    <citation type="submission" date="2011-02" db="EMBL/GenBank/DDBJ databases">
        <title>The complete genome of Planctomyces brasiliensis DSM 5305.</title>
        <authorList>
            <person name="Lucas S."/>
            <person name="Copeland A."/>
            <person name="Lapidus A."/>
            <person name="Bruce D."/>
            <person name="Goodwin L."/>
            <person name="Pitluck S."/>
            <person name="Kyrpides N."/>
            <person name="Mavromatis K."/>
            <person name="Pagani I."/>
            <person name="Ivanova N."/>
            <person name="Ovchinnikova G."/>
            <person name="Lu M."/>
            <person name="Detter J.C."/>
            <person name="Han C."/>
            <person name="Land M."/>
            <person name="Hauser L."/>
            <person name="Markowitz V."/>
            <person name="Cheng J.-F."/>
            <person name="Hugenholtz P."/>
            <person name="Woyke T."/>
            <person name="Wu D."/>
            <person name="Tindall B."/>
            <person name="Pomrenke H.G."/>
            <person name="Brambilla E."/>
            <person name="Klenk H.-P."/>
            <person name="Eisen J.A."/>
        </authorList>
    </citation>
    <scope>NUCLEOTIDE SEQUENCE [LARGE SCALE GENOMIC DNA]</scope>
    <source>
        <strain evidence="3">ATCC 49424 / DSM 5305 / JCM 21570 / NBRC 103401 / IFAM 1448</strain>
    </source>
</reference>
<feature type="region of interest" description="Disordered" evidence="1">
    <location>
        <begin position="26"/>
        <end position="151"/>
    </location>
</feature>
<name>F0SMI5_RUBBR</name>
<accession>F0SMI5</accession>
<organism evidence="2 3">
    <name type="scientific">Rubinisphaera brasiliensis (strain ATCC 49424 / DSM 5305 / JCM 21570 / IAM 15109 / NBRC 103401 / IFAM 1448)</name>
    <name type="common">Planctomyces brasiliensis</name>
    <dbReference type="NCBI Taxonomy" id="756272"/>
    <lineage>
        <taxon>Bacteria</taxon>
        <taxon>Pseudomonadati</taxon>
        <taxon>Planctomycetota</taxon>
        <taxon>Planctomycetia</taxon>
        <taxon>Planctomycetales</taxon>
        <taxon>Planctomycetaceae</taxon>
        <taxon>Rubinisphaera</taxon>
    </lineage>
</organism>
<gene>
    <name evidence="2" type="ordered locus">Plabr_0117</name>
</gene>